<protein>
    <recommendedName>
        <fullName evidence="2">Sulfatase-modifying factor enzyme-like domain-containing protein</fullName>
    </recommendedName>
</protein>
<feature type="compositionally biased region" description="Polar residues" evidence="1">
    <location>
        <begin position="32"/>
        <end position="42"/>
    </location>
</feature>
<dbReference type="Pfam" id="PF03781">
    <property type="entry name" value="FGE-sulfatase"/>
    <property type="match status" value="1"/>
</dbReference>
<dbReference type="Gene3D" id="3.90.1580.10">
    <property type="entry name" value="paralog of FGE (formylglycine-generating enzyme)"/>
    <property type="match status" value="1"/>
</dbReference>
<proteinExistence type="predicted"/>
<dbReference type="PANTHER" id="PTHR23150:SF19">
    <property type="entry name" value="FORMYLGLYCINE-GENERATING ENZYME"/>
    <property type="match status" value="1"/>
</dbReference>
<evidence type="ECO:0000313" key="3">
    <source>
        <dbReference type="EMBL" id="KKK80247.1"/>
    </source>
</evidence>
<gene>
    <name evidence="3" type="ORF">LCGC14_2825390</name>
</gene>
<dbReference type="PROSITE" id="PS51257">
    <property type="entry name" value="PROKAR_LIPOPROTEIN"/>
    <property type="match status" value="1"/>
</dbReference>
<evidence type="ECO:0000259" key="2">
    <source>
        <dbReference type="Pfam" id="PF03781"/>
    </source>
</evidence>
<organism evidence="3">
    <name type="scientific">marine sediment metagenome</name>
    <dbReference type="NCBI Taxonomy" id="412755"/>
    <lineage>
        <taxon>unclassified sequences</taxon>
        <taxon>metagenomes</taxon>
        <taxon>ecological metagenomes</taxon>
    </lineage>
</organism>
<dbReference type="PANTHER" id="PTHR23150">
    <property type="entry name" value="SULFATASE MODIFYING FACTOR 1, 2"/>
    <property type="match status" value="1"/>
</dbReference>
<dbReference type="EMBL" id="LAZR01053669">
    <property type="protein sequence ID" value="KKK80247.1"/>
    <property type="molecule type" value="Genomic_DNA"/>
</dbReference>
<dbReference type="InterPro" id="IPR051043">
    <property type="entry name" value="Sulfatase_Mod_Factor_Kinase"/>
</dbReference>
<sequence length="268" mass="29041">MKNFVIWSVVLLAMATTACNKAPKPAEPGKTPQKSVAGNKTKGTPKELAVDLGGGVKMEMVLIPAGSFLMGDAFLMDVAKPVHKVRITKPFYLGKYEVTQEQWEAVMGSNPSRSKGAKNPVEMVSWDDCQQFLVKLNAKSGRQGGKFVLPTEAQWEYACRAGSAGKFCFGDDEKQLGEYAWYGDNSDGKTHAVGGKKPNTFGLHDMHGNVWEWCQDWYGAYGAEAVDEPSGPTTGSGHVGRGGGWSNPAMVCQSAFRSIFVPGSRSRY</sequence>
<feature type="non-terminal residue" evidence="3">
    <location>
        <position position="268"/>
    </location>
</feature>
<accession>A0A0F8YFQ9</accession>
<evidence type="ECO:0000256" key="1">
    <source>
        <dbReference type="SAM" id="MobiDB-lite"/>
    </source>
</evidence>
<dbReference type="AlphaFoldDB" id="A0A0F8YFQ9"/>
<feature type="region of interest" description="Disordered" evidence="1">
    <location>
        <begin position="21"/>
        <end position="44"/>
    </location>
</feature>
<comment type="caution">
    <text evidence="3">The sequence shown here is derived from an EMBL/GenBank/DDBJ whole genome shotgun (WGS) entry which is preliminary data.</text>
</comment>
<dbReference type="SUPFAM" id="SSF56436">
    <property type="entry name" value="C-type lectin-like"/>
    <property type="match status" value="1"/>
</dbReference>
<dbReference type="InterPro" id="IPR005532">
    <property type="entry name" value="SUMF_dom"/>
</dbReference>
<feature type="domain" description="Sulfatase-modifying factor enzyme-like" evidence="2">
    <location>
        <begin position="59"/>
        <end position="257"/>
    </location>
</feature>
<dbReference type="GO" id="GO:0120147">
    <property type="term" value="F:formylglycine-generating oxidase activity"/>
    <property type="evidence" value="ECO:0007669"/>
    <property type="project" value="TreeGrafter"/>
</dbReference>
<dbReference type="InterPro" id="IPR016187">
    <property type="entry name" value="CTDL_fold"/>
</dbReference>
<reference evidence="3" key="1">
    <citation type="journal article" date="2015" name="Nature">
        <title>Complex archaea that bridge the gap between prokaryotes and eukaryotes.</title>
        <authorList>
            <person name="Spang A."/>
            <person name="Saw J.H."/>
            <person name="Jorgensen S.L."/>
            <person name="Zaremba-Niedzwiedzka K."/>
            <person name="Martijn J."/>
            <person name="Lind A.E."/>
            <person name="van Eijk R."/>
            <person name="Schleper C."/>
            <person name="Guy L."/>
            <person name="Ettema T.J."/>
        </authorList>
    </citation>
    <scope>NUCLEOTIDE SEQUENCE</scope>
</reference>
<dbReference type="InterPro" id="IPR042095">
    <property type="entry name" value="SUMF_sf"/>
</dbReference>
<name>A0A0F8YFQ9_9ZZZZ</name>